<dbReference type="AlphaFoldDB" id="A0A1I5Y6Q9"/>
<evidence type="ECO:0000313" key="2">
    <source>
        <dbReference type="EMBL" id="SFQ39912.1"/>
    </source>
</evidence>
<organism evidence="2 3">
    <name type="scientific">Caldicoprobacter faecalis</name>
    <dbReference type="NCBI Taxonomy" id="937334"/>
    <lineage>
        <taxon>Bacteria</taxon>
        <taxon>Bacillati</taxon>
        <taxon>Bacillota</taxon>
        <taxon>Clostridia</taxon>
        <taxon>Caldicoprobacterales</taxon>
        <taxon>Caldicoprobacteraceae</taxon>
        <taxon>Caldicoprobacter</taxon>
    </lineage>
</organism>
<reference evidence="2 3" key="1">
    <citation type="submission" date="2016-10" db="EMBL/GenBank/DDBJ databases">
        <authorList>
            <person name="de Groot N.N."/>
        </authorList>
    </citation>
    <scope>NUCLEOTIDE SEQUENCE [LARGE SCALE GENOMIC DNA]</scope>
    <source>
        <strain evidence="2 3">DSM 20678</strain>
    </source>
</reference>
<accession>A0A1I5Y6Q9</accession>
<keyword evidence="3" id="KW-1185">Reference proteome</keyword>
<dbReference type="PANTHER" id="PTHR12526:SF627">
    <property type="entry name" value="D-RHAMNOSYLTRANSFERASE WBPZ"/>
    <property type="match status" value="1"/>
</dbReference>
<dbReference type="CDD" id="cd03801">
    <property type="entry name" value="GT4_PimA-like"/>
    <property type="match status" value="1"/>
</dbReference>
<dbReference type="InterPro" id="IPR001296">
    <property type="entry name" value="Glyco_trans_1"/>
</dbReference>
<dbReference type="SUPFAM" id="SSF53756">
    <property type="entry name" value="UDP-Glycosyltransferase/glycogen phosphorylase"/>
    <property type="match status" value="1"/>
</dbReference>
<dbReference type="Pfam" id="PF00534">
    <property type="entry name" value="Glycos_transf_1"/>
    <property type="match status" value="1"/>
</dbReference>
<dbReference type="PANTHER" id="PTHR12526">
    <property type="entry name" value="GLYCOSYLTRANSFERASE"/>
    <property type="match status" value="1"/>
</dbReference>
<feature type="domain" description="Glycosyl transferase family 1" evidence="1">
    <location>
        <begin position="229"/>
        <end position="385"/>
    </location>
</feature>
<gene>
    <name evidence="2" type="ORF">SAMN05444406_13811</name>
</gene>
<evidence type="ECO:0000259" key="1">
    <source>
        <dbReference type="Pfam" id="PF00534"/>
    </source>
</evidence>
<dbReference type="STRING" id="937334.SAMN05444406_13811"/>
<protein>
    <submittedName>
        <fullName evidence="2">Glycosyltransferase involved in cell wall bisynthesis</fullName>
    </submittedName>
</protein>
<keyword evidence="2" id="KW-0808">Transferase</keyword>
<evidence type="ECO:0000313" key="3">
    <source>
        <dbReference type="Proteomes" id="UP000198577"/>
    </source>
</evidence>
<dbReference type="GO" id="GO:0016757">
    <property type="term" value="F:glycosyltransferase activity"/>
    <property type="evidence" value="ECO:0007669"/>
    <property type="project" value="InterPro"/>
</dbReference>
<sequence length="409" mass="47345">MKLKSLVLKCIKIKFLDFSRAYIFYIGGVKKEMSNTVFILYENFYDPNGETITIGGVQTYIRSLCYVIQSVGLRPVIFQFANRNFNNIFESIHVYGVDVTRCLSKKQKLKKLYNEVEKHADFANDIIIFASNSMIVKHKFNNSIAIQHGISWDKSNKEEVAKKINFFNNLFVFYRAIQSFKIIKSLNYVNNIVCVDYNFLNWYRSQVAYIKSNVKVIPNFAKVKQGIIKKQTETINIIYARRFQKYRGTRIFASAIIPILKKYKNVRVTFAGTGPDELYLKKLFKNNPNVNFIKYDGEKSIDVHQEYDIAVVPSICSEGTSLSLLEAMASKCAVIATNVGGITNIVLDNYNALLINPNVQELFQALEKLIVNKELRERLAENAYQTVYHAFNSELWEKKWTELFKEILK</sequence>
<dbReference type="Proteomes" id="UP000198577">
    <property type="component" value="Unassembled WGS sequence"/>
</dbReference>
<dbReference type="Gene3D" id="3.40.50.2000">
    <property type="entry name" value="Glycogen Phosphorylase B"/>
    <property type="match status" value="2"/>
</dbReference>
<dbReference type="EMBL" id="FOXR01000038">
    <property type="protein sequence ID" value="SFQ39912.1"/>
    <property type="molecule type" value="Genomic_DNA"/>
</dbReference>
<name>A0A1I5Y6Q9_9FIRM</name>
<proteinExistence type="predicted"/>